<keyword evidence="6" id="KW-0378">Hydrolase</keyword>
<evidence type="ECO:0000256" key="4">
    <source>
        <dbReference type="ARBA" id="ARBA00011917"/>
    </source>
</evidence>
<dbReference type="Pfam" id="PF16123">
    <property type="entry name" value="HAGH_C"/>
    <property type="match status" value="1"/>
</dbReference>
<name>A0A433SKK1_ELYCH</name>
<dbReference type="PANTHER" id="PTHR43705">
    <property type="entry name" value="HYDROXYACYLGLUTATHIONE HYDROLASE"/>
    <property type="match status" value="1"/>
</dbReference>
<dbReference type="EC" id="3.1.2.6" evidence="4"/>
<dbReference type="GO" id="GO:0046872">
    <property type="term" value="F:metal ion binding"/>
    <property type="evidence" value="ECO:0007669"/>
    <property type="project" value="UniProtKB-KW"/>
</dbReference>
<dbReference type="InterPro" id="IPR001279">
    <property type="entry name" value="Metallo-B-lactamas"/>
</dbReference>
<dbReference type="Pfam" id="PF00753">
    <property type="entry name" value="Lactamase_B"/>
    <property type="match status" value="1"/>
</dbReference>
<reference evidence="10 11" key="1">
    <citation type="submission" date="2019-01" db="EMBL/GenBank/DDBJ databases">
        <title>A draft genome assembly of the solar-powered sea slug Elysia chlorotica.</title>
        <authorList>
            <person name="Cai H."/>
            <person name="Li Q."/>
            <person name="Fang X."/>
            <person name="Li J."/>
            <person name="Curtis N.E."/>
            <person name="Altenburger A."/>
            <person name="Shibata T."/>
            <person name="Feng M."/>
            <person name="Maeda T."/>
            <person name="Schwartz J.A."/>
            <person name="Shigenobu S."/>
            <person name="Lundholm N."/>
            <person name="Nishiyama T."/>
            <person name="Yang H."/>
            <person name="Hasebe M."/>
            <person name="Li S."/>
            <person name="Pierce S.K."/>
            <person name="Wang J."/>
        </authorList>
    </citation>
    <scope>NUCLEOTIDE SEQUENCE [LARGE SCALE GENOMIC DNA]</scope>
    <source>
        <strain evidence="10">EC2010</strain>
        <tissue evidence="10">Whole organism of an adult</tissue>
    </source>
</reference>
<protein>
    <recommendedName>
        <fullName evidence="4">hydroxyacylglutathione hydrolase</fullName>
        <ecNumber evidence="4">3.1.2.6</ecNumber>
    </recommendedName>
    <alternativeName>
        <fullName evidence="8">Glyoxalase II</fullName>
    </alternativeName>
</protein>
<sequence>NYQYLIYDDIHAILVDPLREGFFTDFIEQNNLTITAILITHKHGDHIAGVNDIVAKNNDVKVYAYADNERFSPDVYVKDGDVLEFGYTTIKVLYTPGHIADHVSYLFVDEKDLFCGDTVFNAGVGGVSAKTANVNELYDSIVSINDLDEQTKLYPAHDYWQGNLDFALSILPNDEKFMYYRKNVAELEADDKPILTIKEERELNIFFR</sequence>
<feature type="non-terminal residue" evidence="10">
    <location>
        <position position="208"/>
    </location>
</feature>
<evidence type="ECO:0000256" key="5">
    <source>
        <dbReference type="ARBA" id="ARBA00022723"/>
    </source>
</evidence>
<evidence type="ECO:0000313" key="11">
    <source>
        <dbReference type="Proteomes" id="UP000271974"/>
    </source>
</evidence>
<comment type="similarity">
    <text evidence="3">Belongs to the metallo-beta-lactamase superfamily. Glyoxalase II family.</text>
</comment>
<evidence type="ECO:0000256" key="6">
    <source>
        <dbReference type="ARBA" id="ARBA00022801"/>
    </source>
</evidence>
<dbReference type="SMART" id="SM00849">
    <property type="entry name" value="Lactamase_B"/>
    <property type="match status" value="1"/>
</dbReference>
<dbReference type="InterPro" id="IPR050110">
    <property type="entry name" value="Glyoxalase_II_hydrolase"/>
</dbReference>
<evidence type="ECO:0000256" key="3">
    <source>
        <dbReference type="ARBA" id="ARBA00006759"/>
    </source>
</evidence>
<dbReference type="InterPro" id="IPR036866">
    <property type="entry name" value="RibonucZ/Hydroxyglut_hydro"/>
</dbReference>
<dbReference type="InterPro" id="IPR035680">
    <property type="entry name" value="Clx_II_MBL"/>
</dbReference>
<dbReference type="Proteomes" id="UP000271974">
    <property type="component" value="Unassembled WGS sequence"/>
</dbReference>
<proteinExistence type="inferred from homology"/>
<dbReference type="GO" id="GO:0004416">
    <property type="term" value="F:hydroxyacylglutathione hydrolase activity"/>
    <property type="evidence" value="ECO:0007669"/>
    <property type="project" value="UniProtKB-EC"/>
</dbReference>
<evidence type="ECO:0000256" key="8">
    <source>
        <dbReference type="ARBA" id="ARBA00031044"/>
    </source>
</evidence>
<keyword evidence="5" id="KW-0479">Metal-binding</keyword>
<organism evidence="10 11">
    <name type="scientific">Elysia chlorotica</name>
    <name type="common">Eastern emerald elysia</name>
    <name type="synonym">Sea slug</name>
    <dbReference type="NCBI Taxonomy" id="188477"/>
    <lineage>
        <taxon>Eukaryota</taxon>
        <taxon>Metazoa</taxon>
        <taxon>Spiralia</taxon>
        <taxon>Lophotrochozoa</taxon>
        <taxon>Mollusca</taxon>
        <taxon>Gastropoda</taxon>
        <taxon>Heterobranchia</taxon>
        <taxon>Euthyneura</taxon>
        <taxon>Panpulmonata</taxon>
        <taxon>Sacoglossa</taxon>
        <taxon>Placobranchoidea</taxon>
        <taxon>Plakobranchidae</taxon>
        <taxon>Elysia</taxon>
    </lineage>
</organism>
<keyword evidence="11" id="KW-1185">Reference proteome</keyword>
<evidence type="ECO:0000313" key="10">
    <source>
        <dbReference type="EMBL" id="RUS69666.1"/>
    </source>
</evidence>
<dbReference type="CDD" id="cd07723">
    <property type="entry name" value="hydroxyacylglutathione_hydrolase_MBL-fold"/>
    <property type="match status" value="1"/>
</dbReference>
<gene>
    <name evidence="10" type="ORF">EGW08_022571</name>
</gene>
<dbReference type="OrthoDB" id="17458at2759"/>
<comment type="caution">
    <text evidence="10">The sequence shown here is derived from an EMBL/GenBank/DDBJ whole genome shotgun (WGS) entry which is preliminary data.</text>
</comment>
<accession>A0A433SKK1</accession>
<evidence type="ECO:0000256" key="7">
    <source>
        <dbReference type="ARBA" id="ARBA00022833"/>
    </source>
</evidence>
<keyword evidence="7" id="KW-0862">Zinc</keyword>
<comment type="pathway">
    <text evidence="2">Secondary metabolite metabolism; methylglyoxal degradation; (R)-lactate from methylglyoxal: step 2/2.</text>
</comment>
<dbReference type="SUPFAM" id="SSF56281">
    <property type="entry name" value="Metallo-hydrolase/oxidoreductase"/>
    <property type="match status" value="1"/>
</dbReference>
<evidence type="ECO:0000256" key="1">
    <source>
        <dbReference type="ARBA" id="ARBA00001947"/>
    </source>
</evidence>
<evidence type="ECO:0000256" key="2">
    <source>
        <dbReference type="ARBA" id="ARBA00004963"/>
    </source>
</evidence>
<comment type="cofactor">
    <cofactor evidence="1">
        <name>Zn(2+)</name>
        <dbReference type="ChEBI" id="CHEBI:29105"/>
    </cofactor>
</comment>
<dbReference type="STRING" id="188477.A0A433SKK1"/>
<dbReference type="InterPro" id="IPR032282">
    <property type="entry name" value="HAGH_C"/>
</dbReference>
<dbReference type="PANTHER" id="PTHR43705:SF1">
    <property type="entry name" value="HYDROXYACYLGLUTATHIONE HYDROLASE GLOB"/>
    <property type="match status" value="1"/>
</dbReference>
<evidence type="ECO:0000259" key="9">
    <source>
        <dbReference type="SMART" id="SM00849"/>
    </source>
</evidence>
<dbReference type="AlphaFoldDB" id="A0A433SKK1"/>
<dbReference type="EMBL" id="RQTK01001610">
    <property type="protein sequence ID" value="RUS69666.1"/>
    <property type="molecule type" value="Genomic_DNA"/>
</dbReference>
<dbReference type="Gene3D" id="3.60.15.10">
    <property type="entry name" value="Ribonuclease Z/Hydroxyacylglutathione hydrolase-like"/>
    <property type="match status" value="1"/>
</dbReference>
<feature type="domain" description="Metallo-beta-lactamase" evidence="9">
    <location>
        <begin position="1"/>
        <end position="157"/>
    </location>
</feature>
<feature type="non-terminal residue" evidence="10">
    <location>
        <position position="1"/>
    </location>
</feature>